<dbReference type="Pfam" id="PF17855">
    <property type="entry name" value="MCM_lid"/>
    <property type="match status" value="1"/>
</dbReference>
<evidence type="ECO:0000256" key="6">
    <source>
        <dbReference type="ARBA" id="ARBA00022806"/>
    </source>
</evidence>
<dbReference type="GO" id="GO:0006271">
    <property type="term" value="P:DNA strand elongation involved in DNA replication"/>
    <property type="evidence" value="ECO:0007669"/>
    <property type="project" value="TreeGrafter"/>
</dbReference>
<proteinExistence type="inferred from homology"/>
<evidence type="ECO:0000256" key="12">
    <source>
        <dbReference type="SAM" id="MobiDB-lite"/>
    </source>
</evidence>
<dbReference type="FunFam" id="3.40.50.300:FF:000217">
    <property type="entry name" value="DNA helicase"/>
    <property type="match status" value="1"/>
</dbReference>
<keyword evidence="5 11" id="KW-0378">Hydrolase</keyword>
<gene>
    <name evidence="14" type="ORF">TrST_g10893</name>
</gene>
<dbReference type="Pfam" id="PF00493">
    <property type="entry name" value="MCM"/>
    <property type="match status" value="1"/>
</dbReference>
<evidence type="ECO:0000259" key="13">
    <source>
        <dbReference type="PROSITE" id="PS50051"/>
    </source>
</evidence>
<evidence type="ECO:0000256" key="3">
    <source>
        <dbReference type="ARBA" id="ARBA00022705"/>
    </source>
</evidence>
<dbReference type="SUPFAM" id="SSF50249">
    <property type="entry name" value="Nucleic acid-binding proteins"/>
    <property type="match status" value="1"/>
</dbReference>
<comment type="similarity">
    <text evidence="2 10">Belongs to the MCM family.</text>
</comment>
<comment type="catalytic activity">
    <reaction evidence="11">
        <text>ATP + H2O = ADP + phosphate + H(+)</text>
        <dbReference type="Rhea" id="RHEA:13065"/>
        <dbReference type="ChEBI" id="CHEBI:15377"/>
        <dbReference type="ChEBI" id="CHEBI:15378"/>
        <dbReference type="ChEBI" id="CHEBI:30616"/>
        <dbReference type="ChEBI" id="CHEBI:43474"/>
        <dbReference type="ChEBI" id="CHEBI:456216"/>
        <dbReference type="EC" id="3.6.4.12"/>
    </reaction>
</comment>
<dbReference type="Pfam" id="PF14551">
    <property type="entry name" value="MCM_N"/>
    <property type="match status" value="1"/>
</dbReference>
<dbReference type="Gene3D" id="2.20.28.10">
    <property type="match status" value="1"/>
</dbReference>
<evidence type="ECO:0000256" key="4">
    <source>
        <dbReference type="ARBA" id="ARBA00022741"/>
    </source>
</evidence>
<dbReference type="InterPro" id="IPR012340">
    <property type="entry name" value="NA-bd_OB-fold"/>
</dbReference>
<organism evidence="14 15">
    <name type="scientific">Triparma strigata</name>
    <dbReference type="NCBI Taxonomy" id="1606541"/>
    <lineage>
        <taxon>Eukaryota</taxon>
        <taxon>Sar</taxon>
        <taxon>Stramenopiles</taxon>
        <taxon>Ochrophyta</taxon>
        <taxon>Bolidophyceae</taxon>
        <taxon>Parmales</taxon>
        <taxon>Triparmaceae</taxon>
        <taxon>Triparma</taxon>
    </lineage>
</organism>
<evidence type="ECO:0000313" key="15">
    <source>
        <dbReference type="Proteomes" id="UP001165085"/>
    </source>
</evidence>
<keyword evidence="8 10" id="KW-0238">DNA-binding</keyword>
<feature type="compositionally biased region" description="Polar residues" evidence="12">
    <location>
        <begin position="60"/>
        <end position="69"/>
    </location>
</feature>
<evidence type="ECO:0000256" key="5">
    <source>
        <dbReference type="ARBA" id="ARBA00022801"/>
    </source>
</evidence>
<keyword evidence="9 11" id="KW-0539">Nucleus</keyword>
<dbReference type="InterPro" id="IPR027925">
    <property type="entry name" value="MCM_N"/>
</dbReference>
<dbReference type="GO" id="GO:0005634">
    <property type="term" value="C:nucleus"/>
    <property type="evidence" value="ECO:0007669"/>
    <property type="project" value="UniProtKB-SubCell"/>
</dbReference>
<dbReference type="InterPro" id="IPR018525">
    <property type="entry name" value="MCM_CS"/>
</dbReference>
<keyword evidence="4 10" id="KW-0547">Nucleotide-binding</keyword>
<keyword evidence="15" id="KW-1185">Reference proteome</keyword>
<dbReference type="PANTHER" id="PTHR11630">
    <property type="entry name" value="DNA REPLICATION LICENSING FACTOR MCM FAMILY MEMBER"/>
    <property type="match status" value="1"/>
</dbReference>
<dbReference type="InterPro" id="IPR031327">
    <property type="entry name" value="MCM"/>
</dbReference>
<dbReference type="SUPFAM" id="SSF52540">
    <property type="entry name" value="P-loop containing nucleoside triphosphate hydrolases"/>
    <property type="match status" value="1"/>
</dbReference>
<comment type="subunit">
    <text evidence="11">Component of the MCM2-7 complex.</text>
</comment>
<keyword evidence="3 11" id="KW-0235">DNA replication</keyword>
<feature type="compositionally biased region" description="Pro residues" evidence="12">
    <location>
        <begin position="27"/>
        <end position="42"/>
    </location>
</feature>
<name>A0A9W6ZSX0_9STRA</name>
<dbReference type="Gene3D" id="3.30.1640.10">
    <property type="entry name" value="mini-chromosome maintenance (MCM) complex, chain A, domain 1"/>
    <property type="match status" value="1"/>
</dbReference>
<feature type="domain" description="MCM C-terminal AAA(+) ATPase" evidence="13">
    <location>
        <begin position="450"/>
        <end position="673"/>
    </location>
</feature>
<accession>A0A9W6ZSX0</accession>
<dbReference type="GO" id="GO:1902975">
    <property type="term" value="P:mitotic DNA replication initiation"/>
    <property type="evidence" value="ECO:0007669"/>
    <property type="project" value="TreeGrafter"/>
</dbReference>
<feature type="region of interest" description="Disordered" evidence="12">
    <location>
        <begin position="483"/>
        <end position="504"/>
    </location>
</feature>
<dbReference type="GO" id="GO:0005524">
    <property type="term" value="F:ATP binding"/>
    <property type="evidence" value="ECO:0007669"/>
    <property type="project" value="UniProtKB-UniRule"/>
</dbReference>
<dbReference type="GO" id="GO:0017116">
    <property type="term" value="F:single-stranded DNA helicase activity"/>
    <property type="evidence" value="ECO:0007669"/>
    <property type="project" value="TreeGrafter"/>
</dbReference>
<dbReference type="Gene3D" id="2.40.50.140">
    <property type="entry name" value="Nucleic acid-binding proteins"/>
    <property type="match status" value="1"/>
</dbReference>
<dbReference type="EMBL" id="BRXY01000041">
    <property type="protein sequence ID" value="GMH56767.1"/>
    <property type="molecule type" value="Genomic_DNA"/>
</dbReference>
<comment type="subcellular location">
    <subcellularLocation>
        <location evidence="1">Nucleus</location>
    </subcellularLocation>
</comment>
<feature type="compositionally biased region" description="Acidic residues" evidence="12">
    <location>
        <begin position="487"/>
        <end position="497"/>
    </location>
</feature>
<dbReference type="PROSITE" id="PS50051">
    <property type="entry name" value="MCM_2"/>
    <property type="match status" value="1"/>
</dbReference>
<dbReference type="PRINTS" id="PR01660">
    <property type="entry name" value="MCMPROTEIN4"/>
</dbReference>
<keyword evidence="6 11" id="KW-0347">Helicase</keyword>
<dbReference type="GO" id="GO:0016787">
    <property type="term" value="F:hydrolase activity"/>
    <property type="evidence" value="ECO:0007669"/>
    <property type="project" value="UniProtKB-KW"/>
</dbReference>
<evidence type="ECO:0000256" key="2">
    <source>
        <dbReference type="ARBA" id="ARBA00008010"/>
    </source>
</evidence>
<feature type="region of interest" description="Disordered" evidence="12">
    <location>
        <begin position="1"/>
        <end position="116"/>
    </location>
</feature>
<evidence type="ECO:0000313" key="14">
    <source>
        <dbReference type="EMBL" id="GMH56767.1"/>
    </source>
</evidence>
<protein>
    <recommendedName>
        <fullName evidence="11">DNA replication licensing factor MCM4</fullName>
        <ecNumber evidence="11">3.6.4.12</ecNumber>
    </recommendedName>
</protein>
<dbReference type="InterPro" id="IPR036388">
    <property type="entry name" value="WH-like_DNA-bd_sf"/>
</dbReference>
<dbReference type="AlphaFoldDB" id="A0A9W6ZSX0"/>
<dbReference type="EC" id="3.6.4.12" evidence="11"/>
<evidence type="ECO:0000256" key="11">
    <source>
        <dbReference type="RuleBase" id="RU368062"/>
    </source>
</evidence>
<feature type="compositionally biased region" description="Pro residues" evidence="12">
    <location>
        <begin position="1"/>
        <end position="17"/>
    </location>
</feature>
<comment type="function">
    <text evidence="11">Acts as component of the MCM2-7 complex (MCM complex) which is the replicative helicase essential for 'once per cell cycle' DNA replication initiation and elongation in eukaryotic cells. The active ATPase sites in the MCM2-7 ring are formed through the interaction surfaces of two neighboring subunits such that a critical structure of a conserved arginine finger motif is provided in trans relative to the ATP-binding site of the Walker A box of the adjacent subunit. The six ATPase active sites, however, are likely to contribute differentially to the complex helicase activity.</text>
</comment>
<evidence type="ECO:0000256" key="8">
    <source>
        <dbReference type="ARBA" id="ARBA00023125"/>
    </source>
</evidence>
<evidence type="ECO:0000256" key="1">
    <source>
        <dbReference type="ARBA" id="ARBA00004123"/>
    </source>
</evidence>
<sequence>MSTPPGSPFGSPSPPSSPVQTSSSTPLPVPSTPQIPPTPVPSTPLSAVLTPSRRSIPRSGVSNNYNHNVAGTPEYNPRGGGPPGSPLSDFGSENGQEEGEERQQPRERQPAVGGEVQVLRGTDIEVSTVIATFDSFLRNFRSVEDSKIRSDLSSRAASIAAGETFTEAEALPQPDPNLPPYYMSLLERTYNSQSTAIELDCVHLYYHSLETRRLYDWLESYPQEIVVQMDDTIRNLYESIYGPSDLPLQVRPFHFRTVSHMRSLSPTSIDSMVTLRGMVLRSSPIIPDLKIGHFKCQVCGLARESTIDRGRISEPTTCEAADGGCGSRHSFALVHNRSTYTDKQLVRLQETPSEVPAGETPASITLFAYDDIVDSVRPGDRVEVTGVFRASPKRPNPKRTVCRAVFRTFVDVIHFRVVEAGEMGSASKVNSSFTEKRVEEIKELSRRPNVYEELTAALAPSIWELDDVKKGVLCMLFGGNQNHRAENEEEEDEEEEIVGNKGRKSNKRGDINILLCGDPGTSKSQLLGQVHKLAPRGVYTSGKGSSAVGLTASVVRDPETRDLVLESGALVLSDQGVCCIDEFDKMSETTRAILHEAMEQQTVSIAKAGIICSLNARSSILASANPIESRYNPRMSVVDNIKLPPTLLSRFDLIYLILDSPSVEGDRRLAKHLVSLYSSVEKEKKENDIPQDLLKDYIAYARQNCHPTISDLAGAELIQGYLEMRKMGGNTKTITATPRQLESLIRISEGLARSRLSPKVTRSDVREAIRLMAVATQTAATDPRTGRIDMDMITTGVTMGDRIQSESLLKTVRQFMGENKGKRMVVGDIVKGIKELGGVDVDPEEIRDVVRVMEGEGEVTWSERGQTVFVKAGQ</sequence>
<dbReference type="InterPro" id="IPR041562">
    <property type="entry name" value="MCM_lid"/>
</dbReference>
<dbReference type="InterPro" id="IPR027417">
    <property type="entry name" value="P-loop_NTPase"/>
</dbReference>
<dbReference type="PROSITE" id="PS00847">
    <property type="entry name" value="MCM_1"/>
    <property type="match status" value="1"/>
</dbReference>
<evidence type="ECO:0000256" key="9">
    <source>
        <dbReference type="ARBA" id="ARBA00023242"/>
    </source>
</evidence>
<dbReference type="PRINTS" id="PR01657">
    <property type="entry name" value="MCMFAMILY"/>
</dbReference>
<dbReference type="InterPro" id="IPR033762">
    <property type="entry name" value="MCM_OB"/>
</dbReference>
<evidence type="ECO:0000256" key="10">
    <source>
        <dbReference type="RuleBase" id="RU004070"/>
    </source>
</evidence>
<dbReference type="GO" id="GO:0000727">
    <property type="term" value="P:double-strand break repair via break-induced replication"/>
    <property type="evidence" value="ECO:0007669"/>
    <property type="project" value="TreeGrafter"/>
</dbReference>
<dbReference type="InterPro" id="IPR001208">
    <property type="entry name" value="MCM_dom"/>
</dbReference>
<evidence type="ECO:0000256" key="7">
    <source>
        <dbReference type="ARBA" id="ARBA00022840"/>
    </source>
</evidence>
<dbReference type="Proteomes" id="UP001165085">
    <property type="component" value="Unassembled WGS sequence"/>
</dbReference>
<dbReference type="Pfam" id="PF17207">
    <property type="entry name" value="MCM_OB"/>
    <property type="match status" value="1"/>
</dbReference>
<keyword evidence="7 10" id="KW-0067">ATP-binding</keyword>
<dbReference type="InterPro" id="IPR008047">
    <property type="entry name" value="MCM_4"/>
</dbReference>
<dbReference type="FunFam" id="2.20.28.10:FF:000003">
    <property type="entry name" value="DNA helicase"/>
    <property type="match status" value="1"/>
</dbReference>
<dbReference type="GO" id="GO:0003697">
    <property type="term" value="F:single-stranded DNA binding"/>
    <property type="evidence" value="ECO:0007669"/>
    <property type="project" value="TreeGrafter"/>
</dbReference>
<dbReference type="Gene3D" id="3.40.50.300">
    <property type="entry name" value="P-loop containing nucleotide triphosphate hydrolases"/>
    <property type="match status" value="1"/>
</dbReference>
<reference evidence="15" key="1">
    <citation type="journal article" date="2023" name="Commun. Biol.">
        <title>Genome analysis of Parmales, the sister group of diatoms, reveals the evolutionary specialization of diatoms from phago-mixotrophs to photoautotrophs.</title>
        <authorList>
            <person name="Ban H."/>
            <person name="Sato S."/>
            <person name="Yoshikawa S."/>
            <person name="Yamada K."/>
            <person name="Nakamura Y."/>
            <person name="Ichinomiya M."/>
            <person name="Sato N."/>
            <person name="Blanc-Mathieu R."/>
            <person name="Endo H."/>
            <person name="Kuwata A."/>
            <person name="Ogata H."/>
        </authorList>
    </citation>
    <scope>NUCLEOTIDE SEQUENCE [LARGE SCALE GENOMIC DNA]</scope>
    <source>
        <strain evidence="15">NIES 3701</strain>
    </source>
</reference>
<dbReference type="Gene3D" id="1.10.10.10">
    <property type="entry name" value="Winged helix-like DNA-binding domain superfamily/Winged helix DNA-binding domain"/>
    <property type="match status" value="1"/>
</dbReference>
<dbReference type="OrthoDB" id="10251574at2759"/>
<dbReference type="PANTHER" id="PTHR11630:SF66">
    <property type="entry name" value="DNA REPLICATION LICENSING FACTOR MCM4"/>
    <property type="match status" value="1"/>
</dbReference>
<comment type="caution">
    <text evidence="14">The sequence shown here is derived from an EMBL/GenBank/DDBJ whole genome shotgun (WGS) entry which is preliminary data.</text>
</comment>
<dbReference type="SMART" id="SM00350">
    <property type="entry name" value="MCM"/>
    <property type="match status" value="1"/>
</dbReference>
<dbReference type="GO" id="GO:0042555">
    <property type="term" value="C:MCM complex"/>
    <property type="evidence" value="ECO:0007669"/>
    <property type="project" value="UniProtKB-UniRule"/>
</dbReference>